<dbReference type="EMBL" id="GBRH01189324">
    <property type="protein sequence ID" value="JAE08572.1"/>
    <property type="molecule type" value="Transcribed_RNA"/>
</dbReference>
<evidence type="ECO:0000313" key="1">
    <source>
        <dbReference type="EMBL" id="JAE08572.1"/>
    </source>
</evidence>
<reference evidence="1" key="1">
    <citation type="submission" date="2014-09" db="EMBL/GenBank/DDBJ databases">
        <authorList>
            <person name="Magalhaes I.L.F."/>
            <person name="Oliveira U."/>
            <person name="Santos F.R."/>
            <person name="Vidigal T.H.D.A."/>
            <person name="Brescovit A.D."/>
            <person name="Santos A.J."/>
        </authorList>
    </citation>
    <scope>NUCLEOTIDE SEQUENCE</scope>
    <source>
        <tissue evidence="1">Shoot tissue taken approximately 20 cm above the soil surface</tissue>
    </source>
</reference>
<keyword evidence="1" id="KW-0808">Transferase</keyword>
<dbReference type="AlphaFoldDB" id="A0A0A9F8C9"/>
<name>A0A0A9F8C9_ARUDO</name>
<accession>A0A0A9F8C9</accession>
<proteinExistence type="predicted"/>
<sequence>MIYFKNFRPKSRKAIGLLERLLLMLTCITAHLRKSEQWAKFCRRLEKNCMIAGQ</sequence>
<protein>
    <submittedName>
        <fullName evidence="1">Similar to GAUT1/LGT1 (Galacturonosyltransferase 1)</fullName>
    </submittedName>
</protein>
<dbReference type="GO" id="GO:0016740">
    <property type="term" value="F:transferase activity"/>
    <property type="evidence" value="ECO:0007669"/>
    <property type="project" value="UniProtKB-KW"/>
</dbReference>
<organism evidence="1">
    <name type="scientific">Arundo donax</name>
    <name type="common">Giant reed</name>
    <name type="synonym">Donax arundinaceus</name>
    <dbReference type="NCBI Taxonomy" id="35708"/>
    <lineage>
        <taxon>Eukaryota</taxon>
        <taxon>Viridiplantae</taxon>
        <taxon>Streptophyta</taxon>
        <taxon>Embryophyta</taxon>
        <taxon>Tracheophyta</taxon>
        <taxon>Spermatophyta</taxon>
        <taxon>Magnoliopsida</taxon>
        <taxon>Liliopsida</taxon>
        <taxon>Poales</taxon>
        <taxon>Poaceae</taxon>
        <taxon>PACMAD clade</taxon>
        <taxon>Arundinoideae</taxon>
        <taxon>Arundineae</taxon>
        <taxon>Arundo</taxon>
    </lineage>
</organism>
<reference evidence="1" key="2">
    <citation type="journal article" date="2015" name="Data Brief">
        <title>Shoot transcriptome of the giant reed, Arundo donax.</title>
        <authorList>
            <person name="Barrero R.A."/>
            <person name="Guerrero F.D."/>
            <person name="Moolhuijzen P."/>
            <person name="Goolsby J.A."/>
            <person name="Tidwell J."/>
            <person name="Bellgard S.E."/>
            <person name="Bellgard M.I."/>
        </authorList>
    </citation>
    <scope>NUCLEOTIDE SEQUENCE</scope>
    <source>
        <tissue evidence="1">Shoot tissue taken approximately 20 cm above the soil surface</tissue>
    </source>
</reference>